<keyword evidence="2" id="KW-0812">Transmembrane</keyword>
<dbReference type="NCBIfam" id="TIGR02500">
    <property type="entry name" value="type_III_yscD"/>
    <property type="match status" value="1"/>
</dbReference>
<keyword evidence="2" id="KW-1133">Transmembrane helix</keyword>
<evidence type="ECO:0000313" key="3">
    <source>
        <dbReference type="EMBL" id="CDM23284.1"/>
    </source>
</evidence>
<dbReference type="AlphaFoldDB" id="W8WUQ7"/>
<feature type="transmembrane region" description="Helical" evidence="2">
    <location>
        <begin position="162"/>
        <end position="182"/>
    </location>
</feature>
<keyword evidence="2" id="KW-0472">Membrane</keyword>
<evidence type="ECO:0000313" key="4">
    <source>
        <dbReference type="Proteomes" id="UP000019805"/>
    </source>
</evidence>
<dbReference type="InterPro" id="IPR012843">
    <property type="entry name" value="YscD"/>
</dbReference>
<name>W8WUQ7_CASD6</name>
<reference evidence="3 4" key="1">
    <citation type="journal article" date="2014" name="BMC Microbiol.">
        <title>The oxygen-independent metabolism of cyclic monoterpenes in Castellaniella defragrans 65Phen.</title>
        <authorList>
            <person name="Petasch J."/>
            <person name="Disch E.M."/>
            <person name="Markert S."/>
            <person name="Becher D."/>
            <person name="Schweder T."/>
            <person name="Huttel B."/>
            <person name="Reinhardt R."/>
            <person name="Harder J."/>
        </authorList>
    </citation>
    <scope>NUCLEOTIDE SEQUENCE [LARGE SCALE GENOMIC DNA]</scope>
    <source>
        <strain evidence="3">65Phen</strain>
    </source>
</reference>
<dbReference type="Proteomes" id="UP000019805">
    <property type="component" value="Chromosome"/>
</dbReference>
<feature type="region of interest" description="Disordered" evidence="1">
    <location>
        <begin position="97"/>
        <end position="155"/>
    </location>
</feature>
<evidence type="ECO:0000256" key="2">
    <source>
        <dbReference type="SAM" id="Phobius"/>
    </source>
</evidence>
<keyword evidence="4" id="KW-1185">Reference proteome</keyword>
<dbReference type="EMBL" id="HG916765">
    <property type="protein sequence ID" value="CDM23284.1"/>
    <property type="molecule type" value="Genomic_DNA"/>
</dbReference>
<accession>W8WUQ7</accession>
<sequence>MSATFELRVLSGLHREARCPAAHGNLVGADPECDIVLADAGLPARAARLVLGAEGWNLMPGENEPGPDAPAGTPYSQPLPLGPVWLTVARPGDPWMLPETADEAAGEADPAPIGMQQPGPDEDHTSLADPGDDAGQAGPGARAERTDGIAAPSPRGRSWPMILGLTAAGLAIVVALLLAWLLPAAPSAPQRPDPRIAAEQSLPRIQAALERLGLASRLRASLAAGSATAQVSGWVRDAAERDALAAALAQIWPMPGMQVSVEADAVRMARTVLQGYAVKYEPRYDGDGRLSVLGIASDEAERTAAVEAVRAQLPGMTIMGNDIQPAAAVADALTRELAAAGLSGVTLTWDRHHLRTDSSDLDDAQLARFEDILAEFNRRHFDVAALPDADRPAADTVPFGILSVVSGKTPFIVLEDGSKLLVGGTYRHYRLIGIEERRLIFDGPRPAIILR</sequence>
<dbReference type="HOGENOM" id="CLU_048700_0_0_4"/>
<organism evidence="3 4">
    <name type="scientific">Castellaniella defragrans (strain DSM 12143 / CCUG 39792 / 65Phen)</name>
    <name type="common">Alcaligenes defragrans</name>
    <dbReference type="NCBI Taxonomy" id="1437824"/>
    <lineage>
        <taxon>Bacteria</taxon>
        <taxon>Pseudomonadati</taxon>
        <taxon>Pseudomonadota</taxon>
        <taxon>Betaproteobacteria</taxon>
        <taxon>Burkholderiales</taxon>
        <taxon>Alcaligenaceae</taxon>
        <taxon>Castellaniella</taxon>
    </lineage>
</organism>
<dbReference type="eggNOG" id="COG1716">
    <property type="taxonomic scope" value="Bacteria"/>
</dbReference>
<protein>
    <submittedName>
        <fullName evidence="3">Type III secretion inner membrane protein YscD</fullName>
    </submittedName>
</protein>
<proteinExistence type="predicted"/>
<evidence type="ECO:0000256" key="1">
    <source>
        <dbReference type="SAM" id="MobiDB-lite"/>
    </source>
</evidence>
<gene>
    <name evidence="3" type="ORF">BN940_04051</name>
</gene>
<dbReference type="RefSeq" id="WP_043680343.1">
    <property type="nucleotide sequence ID" value="NZ_HG916765.1"/>
</dbReference>
<dbReference type="KEGG" id="cdn:BN940_04051"/>
<dbReference type="Gene3D" id="2.60.200.20">
    <property type="match status" value="1"/>
</dbReference>
<dbReference type="OrthoDB" id="9124756at2"/>
<dbReference type="STRING" id="1437824.BN940_04051"/>